<evidence type="ECO:0000256" key="3">
    <source>
        <dbReference type="ARBA" id="ARBA00023002"/>
    </source>
</evidence>
<gene>
    <name evidence="4" type="ORF">FMEXI_1899</name>
</gene>
<evidence type="ECO:0000313" key="4">
    <source>
        <dbReference type="EMBL" id="KAF5554617.1"/>
    </source>
</evidence>
<comment type="similarity">
    <text evidence="1">Belongs to the short-chain dehydrogenases/reductases (SDR) family.</text>
</comment>
<dbReference type="Gene3D" id="3.40.50.720">
    <property type="entry name" value="NAD(P)-binding Rossmann-like Domain"/>
    <property type="match status" value="1"/>
</dbReference>
<dbReference type="PRINTS" id="PR00081">
    <property type="entry name" value="GDHRDH"/>
</dbReference>
<dbReference type="Proteomes" id="UP000522262">
    <property type="component" value="Unassembled WGS sequence"/>
</dbReference>
<dbReference type="AlphaFoldDB" id="A0A8H5N6M4"/>
<keyword evidence="5" id="KW-1185">Reference proteome</keyword>
<dbReference type="Pfam" id="PF00106">
    <property type="entry name" value="adh_short"/>
    <property type="match status" value="1"/>
</dbReference>
<keyword evidence="3" id="KW-0560">Oxidoreductase</keyword>
<keyword evidence="2" id="KW-0521">NADP</keyword>
<dbReference type="InterPro" id="IPR036291">
    <property type="entry name" value="NAD(P)-bd_dom_sf"/>
</dbReference>
<dbReference type="EMBL" id="JAAOAM010000041">
    <property type="protein sequence ID" value="KAF5554617.1"/>
    <property type="molecule type" value="Genomic_DNA"/>
</dbReference>
<name>A0A8H5N6M4_9HYPO</name>
<comment type="caution">
    <text evidence="4">The sequence shown here is derived from an EMBL/GenBank/DDBJ whole genome shotgun (WGS) entry which is preliminary data.</text>
</comment>
<dbReference type="PANTHER" id="PTHR24320:SF252">
    <property type="entry name" value="DEHYDROGENASE_REDUCTASE FAMILY PROTEIN, PUTATIVE (AFU_ORTHOLOGUE AFUA_3G08550)-RELATED"/>
    <property type="match status" value="1"/>
</dbReference>
<dbReference type="SUPFAM" id="SSF51735">
    <property type="entry name" value="NAD(P)-binding Rossmann-fold domains"/>
    <property type="match status" value="1"/>
</dbReference>
<evidence type="ECO:0000256" key="1">
    <source>
        <dbReference type="ARBA" id="ARBA00006484"/>
    </source>
</evidence>
<organism evidence="4 5">
    <name type="scientific">Fusarium mexicanum</name>
    <dbReference type="NCBI Taxonomy" id="751941"/>
    <lineage>
        <taxon>Eukaryota</taxon>
        <taxon>Fungi</taxon>
        <taxon>Dikarya</taxon>
        <taxon>Ascomycota</taxon>
        <taxon>Pezizomycotina</taxon>
        <taxon>Sordariomycetes</taxon>
        <taxon>Hypocreomycetidae</taxon>
        <taxon>Hypocreales</taxon>
        <taxon>Nectriaceae</taxon>
        <taxon>Fusarium</taxon>
        <taxon>Fusarium fujikuroi species complex</taxon>
    </lineage>
</organism>
<protein>
    <submittedName>
        <fullName evidence="4">Short-chain dehydrogenase reductase</fullName>
    </submittedName>
</protein>
<dbReference type="PANTHER" id="PTHR24320">
    <property type="entry name" value="RETINOL DEHYDROGENASE"/>
    <property type="match status" value="1"/>
</dbReference>
<accession>A0A8H5N6M4</accession>
<dbReference type="InterPro" id="IPR002347">
    <property type="entry name" value="SDR_fam"/>
</dbReference>
<evidence type="ECO:0000256" key="2">
    <source>
        <dbReference type="ARBA" id="ARBA00022857"/>
    </source>
</evidence>
<reference evidence="4 5" key="1">
    <citation type="submission" date="2020-05" db="EMBL/GenBank/DDBJ databases">
        <title>Identification and distribution of gene clusters putatively required for synthesis of sphingolipid metabolism inhibitors in phylogenetically diverse species of the filamentous fungus Fusarium.</title>
        <authorList>
            <person name="Kim H.-S."/>
            <person name="Busman M."/>
            <person name="Brown D.W."/>
            <person name="Divon H."/>
            <person name="Uhlig S."/>
            <person name="Proctor R.H."/>
        </authorList>
    </citation>
    <scope>NUCLEOTIDE SEQUENCE [LARGE SCALE GENOMIC DNA]</scope>
    <source>
        <strain evidence="4 5">NRRL 53147</strain>
    </source>
</reference>
<proteinExistence type="inferred from homology"/>
<evidence type="ECO:0000313" key="5">
    <source>
        <dbReference type="Proteomes" id="UP000522262"/>
    </source>
</evidence>
<dbReference type="GO" id="GO:0016491">
    <property type="term" value="F:oxidoreductase activity"/>
    <property type="evidence" value="ECO:0007669"/>
    <property type="project" value="UniProtKB-KW"/>
</dbReference>
<sequence>MADLLREIKAKWNPEPLPPSGTFDGQTVLVTGGTSGLGLATAKHFATLGAAKVIITYRNKPRAESARQQIETAARAAGSGRVVIEMMELDLTRYSSCISFVDELVRRTNGIDIAILNAGTFNPEFVLSPEGWEETIQTNTLCTSLLAILLIKWMKATRQNRQSPASLVIVSSGRHLTPDISEWPEWEKRDGGILLHFKDPSNWPSGGGPDAMYATSKLLLMYAFEDIRKLAVDEKGEPEVIVKSVCPGICNTDLQRTLKKRSLVARMAIPILMSIVGKSPELGGRYLLAAALAGPEKHGKFIRFYLTDEEFRTNSIPVITSPAGRRAQAMVWKEVSAELATKVPGLQIAASQ</sequence>